<reference evidence="1" key="1">
    <citation type="submission" date="2009-10" db="EMBL/GenBank/DDBJ databases">
        <title>Diversity of trophic interactions inside an arsenic-rich microbial ecosystem.</title>
        <authorList>
            <person name="Bertin P.N."/>
            <person name="Heinrich-Salmeron A."/>
            <person name="Pelletier E."/>
            <person name="Goulhen-Chollet F."/>
            <person name="Arsene-Ploetze F."/>
            <person name="Gallien S."/>
            <person name="Calteau A."/>
            <person name="Vallenet D."/>
            <person name="Casiot C."/>
            <person name="Chane-Woon-Ming B."/>
            <person name="Giloteaux L."/>
            <person name="Barakat M."/>
            <person name="Bonnefoy V."/>
            <person name="Bruneel O."/>
            <person name="Chandler M."/>
            <person name="Cleiss J."/>
            <person name="Duran R."/>
            <person name="Elbaz-Poulichet F."/>
            <person name="Fonknechten N."/>
            <person name="Lauga B."/>
            <person name="Mornico D."/>
            <person name="Ortet P."/>
            <person name="Schaeffer C."/>
            <person name="Siguier P."/>
            <person name="Alexander Thil Smith A."/>
            <person name="Van Dorsselaer A."/>
            <person name="Weissenbach J."/>
            <person name="Medigue C."/>
            <person name="Le Paslier D."/>
        </authorList>
    </citation>
    <scope>NUCLEOTIDE SEQUENCE</scope>
</reference>
<evidence type="ECO:0000313" key="1">
    <source>
        <dbReference type="EMBL" id="CBH95094.1"/>
    </source>
</evidence>
<gene>
    <name evidence="1" type="ORF">CARN2_0481</name>
</gene>
<dbReference type="AlphaFoldDB" id="E6PJJ3"/>
<organism evidence="1">
    <name type="scientific">mine drainage metagenome</name>
    <dbReference type="NCBI Taxonomy" id="410659"/>
    <lineage>
        <taxon>unclassified sequences</taxon>
        <taxon>metagenomes</taxon>
        <taxon>ecological metagenomes</taxon>
    </lineage>
</organism>
<name>E6PJJ3_9ZZZZ</name>
<accession>E6PJJ3</accession>
<protein>
    <submittedName>
        <fullName evidence="1">Uncharacterized protein</fullName>
    </submittedName>
</protein>
<proteinExistence type="predicted"/>
<dbReference type="EMBL" id="CABM01000001">
    <property type="protein sequence ID" value="CBH95094.1"/>
    <property type="molecule type" value="Genomic_DNA"/>
</dbReference>
<comment type="caution">
    <text evidence="1">The sequence shown here is derived from an EMBL/GenBank/DDBJ whole genome shotgun (WGS) entry which is preliminary data.</text>
</comment>
<sequence length="227" mass="23749">MLPLRRSLFACLGLVCFCRLAQAHVAPRPLFTGVGPDDVMRALPRTRDTQAALVSRSALHAPLAKAWALQLRGVVAVLQALDQGQVPHAKPGVGRPCGAAHWTDDSPSACAPLAASRHLLGVVLAGAQDFEKLRFPGVDGAYPAPATHAALQGASFIGSQGSRVLLVNLGATPIRVDLGHWVGAKPALHQAWLRTSPAPAKAGLERRVSKAARQPIVLPPESISVVG</sequence>